<sequence>MTAIAIMVLGLAGLVAKSDGRVHGPQLDPETDLDCGARQLAYLYAQRLQPWLAPHREVFDALQLHTVCGQVPPERGSGGEQQRDPEPASSNTRLGIFVSPAGDDKGGTGSEARPFASLHRALQVRRSHPEARKIILRGGVHFLGLNGTVHLGPGDSELEISSYPGEEAWLSGGIPLKDVAWQKVTHPSTGRSVWRTKMPMGHQSHQIRSLFTLESHARLNWARYPNMNVETDAWGYGSPGRDERYLTLDHVVEWTKPPAGHPTTSTVIDLTDPSNPTGHVKNDSSMTAYNAFNVGSGGVCDSVWDGPSYWCGNSSAGGWAEVDTAAAKAGKLNIPRGMKWNSSLTRLSKWSDPRGAWIHAWHSQTWAVHMFEVSSFDPTSNVMGFSPGGGSQGGRNWCRCDECPYAGGLWTSSGNWCDRKEAAHQNTRIIGGNWIAQGIFEELDEPGEFWYNASSANLWVWPNTTDPNPPRDLVVPVLETLVAVQGAKNVAFRNVGFRDAASTIYRRWGVPSGGDWALHRSAALFLEGTENTSVSNCTFRRLDGNAVLLAGYNRGCLISKSRFQWIGQNAAGAWGDTKNGWDGTTGTQPRGTVVEDSIFHDVGLYQKQSSAWFQAKTAQTTLRGNIMFNLPRAAINFNDGFGGANIVANNLMFNTCRESGDHGPINTWDRMPFLTDIRSGMQNPSFQPALNEVRDNFIFANYGASQGIDNDDGSSFWWIHDNVFYDADGFKMDYGGHGSTFESNLVFSKRGGGQCIGTGDFLKGLGDIFRNNTCWIRGPGKKDDVVGSTSCDPAVMNLDDNIFGTTMGTARMSCGSRHIAIKELVKATGVGKGSVAQKLPSAEHLLEQLAVWLRLPVPPSRARAEGQAALYV</sequence>
<dbReference type="Gene3D" id="2.160.20.10">
    <property type="entry name" value="Single-stranded right-handed beta-helix, Pectin lyase-like"/>
    <property type="match status" value="2"/>
</dbReference>
<protein>
    <recommendedName>
        <fullName evidence="5">Right handed beta helix domain-containing protein</fullName>
    </recommendedName>
</protein>
<keyword evidence="4" id="KW-1185">Reference proteome</keyword>
<dbReference type="PANTHER" id="PTHR36453">
    <property type="entry name" value="SECRETED PROTEIN-RELATED"/>
    <property type="match status" value="1"/>
</dbReference>
<dbReference type="InterPro" id="IPR011050">
    <property type="entry name" value="Pectin_lyase_fold/virulence"/>
</dbReference>
<evidence type="ECO:0000256" key="1">
    <source>
        <dbReference type="SAM" id="MobiDB-lite"/>
    </source>
</evidence>
<evidence type="ECO:0000313" key="3">
    <source>
        <dbReference type="EMBL" id="CAE7521386.1"/>
    </source>
</evidence>
<name>A0A812TD34_9DINO</name>
<dbReference type="InterPro" id="IPR012334">
    <property type="entry name" value="Pectin_lyas_fold"/>
</dbReference>
<keyword evidence="2" id="KW-0732">Signal</keyword>
<dbReference type="Proteomes" id="UP000604046">
    <property type="component" value="Unassembled WGS sequence"/>
</dbReference>
<comment type="caution">
    <text evidence="3">The sequence shown here is derived from an EMBL/GenBank/DDBJ whole genome shotgun (WGS) entry which is preliminary data.</text>
</comment>
<feature type="signal peptide" evidence="2">
    <location>
        <begin position="1"/>
        <end position="20"/>
    </location>
</feature>
<gene>
    <name evidence="3" type="ORF">SNAT2548_LOCUS29185</name>
</gene>
<feature type="region of interest" description="Disordered" evidence="1">
    <location>
        <begin position="70"/>
        <end position="111"/>
    </location>
</feature>
<dbReference type="PANTHER" id="PTHR36453:SF1">
    <property type="entry name" value="RIGHT HANDED BETA HELIX DOMAIN-CONTAINING PROTEIN"/>
    <property type="match status" value="1"/>
</dbReference>
<accession>A0A812TD34</accession>
<reference evidence="3" key="1">
    <citation type="submission" date="2021-02" db="EMBL/GenBank/DDBJ databases">
        <authorList>
            <person name="Dougan E. K."/>
            <person name="Rhodes N."/>
            <person name="Thang M."/>
            <person name="Chan C."/>
        </authorList>
    </citation>
    <scope>NUCLEOTIDE SEQUENCE</scope>
</reference>
<feature type="chain" id="PRO_5032771116" description="Right handed beta helix domain-containing protein" evidence="2">
    <location>
        <begin position="21"/>
        <end position="872"/>
    </location>
</feature>
<dbReference type="SUPFAM" id="SSF51126">
    <property type="entry name" value="Pectin lyase-like"/>
    <property type="match status" value="1"/>
</dbReference>
<dbReference type="OrthoDB" id="5949092at2759"/>
<proteinExistence type="predicted"/>
<evidence type="ECO:0000256" key="2">
    <source>
        <dbReference type="SAM" id="SignalP"/>
    </source>
</evidence>
<evidence type="ECO:0008006" key="5">
    <source>
        <dbReference type="Google" id="ProtNLM"/>
    </source>
</evidence>
<organism evidence="3 4">
    <name type="scientific">Symbiodinium natans</name>
    <dbReference type="NCBI Taxonomy" id="878477"/>
    <lineage>
        <taxon>Eukaryota</taxon>
        <taxon>Sar</taxon>
        <taxon>Alveolata</taxon>
        <taxon>Dinophyceae</taxon>
        <taxon>Suessiales</taxon>
        <taxon>Symbiodiniaceae</taxon>
        <taxon>Symbiodinium</taxon>
    </lineage>
</organism>
<dbReference type="AlphaFoldDB" id="A0A812TD34"/>
<evidence type="ECO:0000313" key="4">
    <source>
        <dbReference type="Proteomes" id="UP000604046"/>
    </source>
</evidence>
<dbReference type="EMBL" id="CAJNDS010002546">
    <property type="protein sequence ID" value="CAE7521386.1"/>
    <property type="molecule type" value="Genomic_DNA"/>
</dbReference>